<evidence type="ECO:0000256" key="3">
    <source>
        <dbReference type="SAM" id="SignalP"/>
    </source>
</evidence>
<keyword evidence="2" id="KW-0472">Membrane</keyword>
<evidence type="ECO:0000313" key="5">
    <source>
        <dbReference type="EMBL" id="WIM67610.1"/>
    </source>
</evidence>
<feature type="domain" description="VWFA" evidence="4">
    <location>
        <begin position="55"/>
        <end position="268"/>
    </location>
</feature>
<keyword evidence="6" id="KW-1185">Reference proteome</keyword>
<keyword evidence="2" id="KW-1133">Transmembrane helix</keyword>
<evidence type="ECO:0000256" key="2">
    <source>
        <dbReference type="SAM" id="Phobius"/>
    </source>
</evidence>
<feature type="compositionally biased region" description="Polar residues" evidence="1">
    <location>
        <begin position="840"/>
        <end position="872"/>
    </location>
</feature>
<evidence type="ECO:0000259" key="4">
    <source>
        <dbReference type="PROSITE" id="PS50234"/>
    </source>
</evidence>
<dbReference type="CDD" id="cd00198">
    <property type="entry name" value="vWFA"/>
    <property type="match status" value="1"/>
</dbReference>
<keyword evidence="3" id="KW-0732">Signal</keyword>
<dbReference type="InterPro" id="IPR002035">
    <property type="entry name" value="VWF_A"/>
</dbReference>
<dbReference type="Gene3D" id="3.40.50.410">
    <property type="entry name" value="von Willebrand factor, type A domain"/>
    <property type="match status" value="1"/>
</dbReference>
<name>A0ABY8VJ62_9CORY</name>
<evidence type="ECO:0000256" key="1">
    <source>
        <dbReference type="SAM" id="MobiDB-lite"/>
    </source>
</evidence>
<evidence type="ECO:0000313" key="6">
    <source>
        <dbReference type="Proteomes" id="UP001225598"/>
    </source>
</evidence>
<sequence>MTSFKQLKRIATAALAATVIVAPGFAAAQPGERSMQRENALAQFGSCVANTKNADVMVVLDESGSLRGGGGGEPTDPENIRVDSALDLVSQLSLMATDLDADVNVKLAGFGEGYRSDPETYGDWVNVKNNPGDLTAALEDARDRNNDGYTMYEDAFSGVLRDFGAHSDPNACQVVLFFTDGLLTVPGDASADGTARESICSADSPIADLRRANIQIFTVGLLPRNDESPEELLRSIAEGDECTGAPANGAFFNAGTDAVALYDAFRSLIPAPGTTEEQQSVNDIFSFVLDNSTSPVRLSAVPLTRTEPGQLIPMIAGPEGDTLDLTQGTHQLNGAEITVEESPSLPGMFDATMTLESGQSWAGEWELSYRVEGDIDADYKARMTIAPGIQMTVDELSDTAPALSNDTTLNVNLLRSDGSPAKLDGTADLKATLLANDGTSYELGSTSITDGSATVSLESIETVTTGTLQLESTITTAAAGSVPGTQLSPIYYESRLTVTPVNMPRVSPQIQTAIESESSTITLPVSGPGSVWVEDSEATDATALLPEGAEPVSITSSHSSQDNALSLGEGETGEITLTLTAPKLADGPVSLPITAHLVSSEDNAQAEVPVTITGSMRAPVSGSAFSLALVIALILALAIPLGLLYGIKFFTGRIPTRPGIRARSLPVALEAGQLVRRDTGGRFTMSYDEIMRDTVRTQASSTSVMLDGYEVRVRYGANPFTTAKAVSSSNFSVSDEGRQQGTYAELPLALHNHWFVIADQFNPDQGTVVVALDERADHKKVADTAATIATKGVERLQRVTEQAQKAAGTNVSAPGSSGETGATGESSPRTPAPTEPTPHNEGQWQANSPFGQQFPSPNTPNTPFRQNPNKNPGQPRPGGNPFTPPQ</sequence>
<protein>
    <submittedName>
        <fullName evidence="5">VWA domain-containing protein</fullName>
    </submittedName>
</protein>
<dbReference type="EMBL" id="CP126969">
    <property type="protein sequence ID" value="WIM67610.1"/>
    <property type="molecule type" value="Genomic_DNA"/>
</dbReference>
<feature type="compositionally biased region" description="Low complexity" evidence="1">
    <location>
        <begin position="812"/>
        <end position="828"/>
    </location>
</feature>
<feature type="region of interest" description="Disordered" evidence="1">
    <location>
        <begin position="801"/>
        <end position="886"/>
    </location>
</feature>
<feature type="compositionally biased region" description="Polar residues" evidence="1">
    <location>
        <begin position="801"/>
        <end position="811"/>
    </location>
</feature>
<feature type="chain" id="PRO_5045623312" evidence="3">
    <location>
        <begin position="29"/>
        <end position="886"/>
    </location>
</feature>
<dbReference type="PROSITE" id="PS50234">
    <property type="entry name" value="VWFA"/>
    <property type="match status" value="1"/>
</dbReference>
<dbReference type="Proteomes" id="UP001225598">
    <property type="component" value="Chromosome"/>
</dbReference>
<reference evidence="5 6" key="1">
    <citation type="submission" date="2023-05" db="EMBL/GenBank/DDBJ databases">
        <title>Corynebacterium suedekumii sp. nov. and Corynebacterium breve sp. nov. isolated from raw cow's milk.</title>
        <authorList>
            <person name="Baer M.K."/>
            <person name="Mehl L."/>
            <person name="Hellmuth R."/>
            <person name="Marke G."/>
            <person name="Lipski A."/>
        </authorList>
    </citation>
    <scope>NUCLEOTIDE SEQUENCE [LARGE SCALE GENOMIC DNA]</scope>
    <source>
        <strain evidence="5 6">R4</strain>
    </source>
</reference>
<feature type="transmembrane region" description="Helical" evidence="2">
    <location>
        <begin position="624"/>
        <end position="647"/>
    </location>
</feature>
<dbReference type="SMART" id="SM00327">
    <property type="entry name" value="VWA"/>
    <property type="match status" value="1"/>
</dbReference>
<dbReference type="Pfam" id="PF00092">
    <property type="entry name" value="VWA"/>
    <property type="match status" value="1"/>
</dbReference>
<dbReference type="RefSeq" id="WP_284824825.1">
    <property type="nucleotide sequence ID" value="NZ_CP126969.1"/>
</dbReference>
<dbReference type="SUPFAM" id="SSF53300">
    <property type="entry name" value="vWA-like"/>
    <property type="match status" value="1"/>
</dbReference>
<keyword evidence="2" id="KW-0812">Transmembrane</keyword>
<gene>
    <name evidence="5" type="ORF">QP027_11070</name>
</gene>
<accession>A0ABY8VJ62</accession>
<feature type="signal peptide" evidence="3">
    <location>
        <begin position="1"/>
        <end position="28"/>
    </location>
</feature>
<proteinExistence type="predicted"/>
<dbReference type="InterPro" id="IPR036465">
    <property type="entry name" value="vWFA_dom_sf"/>
</dbReference>
<organism evidence="5 6">
    <name type="scientific">Corynebacterium breve</name>
    <dbReference type="NCBI Taxonomy" id="3049799"/>
    <lineage>
        <taxon>Bacteria</taxon>
        <taxon>Bacillati</taxon>
        <taxon>Actinomycetota</taxon>
        <taxon>Actinomycetes</taxon>
        <taxon>Mycobacteriales</taxon>
        <taxon>Corynebacteriaceae</taxon>
        <taxon>Corynebacterium</taxon>
    </lineage>
</organism>